<dbReference type="AlphaFoldDB" id="A0A6J5ZK67"/>
<name>A0A6J5ZK67_9ZZZZ</name>
<dbReference type="EMBL" id="CAFBIX010000028">
    <property type="protein sequence ID" value="CAB4848450.1"/>
    <property type="molecule type" value="Genomic_DNA"/>
</dbReference>
<dbReference type="EMBL" id="CAEZZD010000001">
    <property type="protein sequence ID" value="CAB4738740.1"/>
    <property type="molecule type" value="Genomic_DNA"/>
</dbReference>
<dbReference type="PANTHER" id="PTHR34374:SF1">
    <property type="entry name" value="LARGE RIBOSOMAL RNA SUBUNIT ACCUMULATION PROTEIN YCED HOMOLOG 1, CHLOROPLASTIC"/>
    <property type="match status" value="1"/>
</dbReference>
<evidence type="ECO:0000313" key="3">
    <source>
        <dbReference type="EMBL" id="CAB4710580.1"/>
    </source>
</evidence>
<protein>
    <submittedName>
        <fullName evidence="1">Unannotated protein</fullName>
    </submittedName>
</protein>
<gene>
    <name evidence="3" type="ORF">UFOPK2648_00870</name>
    <name evidence="4" type="ORF">UFOPK2824_00012</name>
    <name evidence="5" type="ORF">UFOPK3037_01118</name>
    <name evidence="6" type="ORF">UFOPK3278_00809</name>
    <name evidence="1" type="ORF">UFOPK3406_01042</name>
    <name evidence="2" type="ORF">UFOPK3925_01445</name>
    <name evidence="7" type="ORF">UFOPK4097_01002</name>
</gene>
<dbReference type="EMBL" id="CAEZYC010000045">
    <property type="protein sequence ID" value="CAB4710580.1"/>
    <property type="molecule type" value="Genomic_DNA"/>
</dbReference>
<evidence type="ECO:0000313" key="1">
    <source>
        <dbReference type="EMBL" id="CAB4341562.1"/>
    </source>
</evidence>
<dbReference type="PANTHER" id="PTHR34374">
    <property type="entry name" value="LARGE RIBOSOMAL RNA SUBUNIT ACCUMULATION PROTEIN YCED HOMOLOG 1, CHLOROPLASTIC"/>
    <property type="match status" value="1"/>
</dbReference>
<sequence length="187" mass="20142">MSSLDPSSPLVLDTRELGRRAGSMKKLDFSVAAPADLGVGLIAVPPGSEIEFDLRLESVIDGVLVSGSALLTIAGECSRCLEPLSFDTEVDVQELFEFPATDSRGRQIESGNDDDEQPKLDDDLLDLEPVIRDAVLLAMPLAPLCQPDCAGLCITCGENLNDVPDHAHEEIDPRWATLANLKDLTEE</sequence>
<reference evidence="1" key="1">
    <citation type="submission" date="2020-05" db="EMBL/GenBank/DDBJ databases">
        <authorList>
            <person name="Chiriac C."/>
            <person name="Salcher M."/>
            <person name="Ghai R."/>
            <person name="Kavagutti S V."/>
        </authorList>
    </citation>
    <scope>NUCLEOTIDE SEQUENCE</scope>
</reference>
<evidence type="ECO:0000313" key="4">
    <source>
        <dbReference type="EMBL" id="CAB4738740.1"/>
    </source>
</evidence>
<dbReference type="EMBL" id="CAESAI010000026">
    <property type="protein sequence ID" value="CAB4341562.1"/>
    <property type="molecule type" value="Genomic_DNA"/>
</dbReference>
<organism evidence="1">
    <name type="scientific">freshwater metagenome</name>
    <dbReference type="NCBI Taxonomy" id="449393"/>
    <lineage>
        <taxon>unclassified sequences</taxon>
        <taxon>metagenomes</taxon>
        <taxon>ecological metagenomes</taxon>
    </lineage>
</organism>
<evidence type="ECO:0000313" key="2">
    <source>
        <dbReference type="EMBL" id="CAB4344863.1"/>
    </source>
</evidence>
<evidence type="ECO:0000313" key="7">
    <source>
        <dbReference type="EMBL" id="CAB5022142.1"/>
    </source>
</evidence>
<dbReference type="EMBL" id="CAESAD010000015">
    <property type="protein sequence ID" value="CAB4344863.1"/>
    <property type="molecule type" value="Genomic_DNA"/>
</dbReference>
<dbReference type="Pfam" id="PF02620">
    <property type="entry name" value="YceD"/>
    <property type="match status" value="1"/>
</dbReference>
<evidence type="ECO:0000313" key="5">
    <source>
        <dbReference type="EMBL" id="CAB4808458.1"/>
    </source>
</evidence>
<dbReference type="EMBL" id="CAFAAO010000014">
    <property type="protein sequence ID" value="CAB4808458.1"/>
    <property type="molecule type" value="Genomic_DNA"/>
</dbReference>
<accession>A0A6J5ZK67</accession>
<dbReference type="EMBL" id="CAFBPK010000015">
    <property type="protein sequence ID" value="CAB5022142.1"/>
    <property type="molecule type" value="Genomic_DNA"/>
</dbReference>
<evidence type="ECO:0000313" key="6">
    <source>
        <dbReference type="EMBL" id="CAB4848450.1"/>
    </source>
</evidence>
<dbReference type="InterPro" id="IPR003772">
    <property type="entry name" value="YceD"/>
</dbReference>
<proteinExistence type="predicted"/>